<comment type="caution">
    <text evidence="2">The sequence shown here is derived from an EMBL/GenBank/DDBJ whole genome shotgun (WGS) entry which is preliminary data.</text>
</comment>
<dbReference type="AlphaFoldDB" id="A0A081B6L4"/>
<proteinExistence type="predicted"/>
<protein>
    <submittedName>
        <fullName evidence="2">Thioesterase superfamily protein</fullName>
    </submittedName>
</protein>
<evidence type="ECO:0000313" key="3">
    <source>
        <dbReference type="Proteomes" id="UP000028702"/>
    </source>
</evidence>
<dbReference type="InterPro" id="IPR029069">
    <property type="entry name" value="HotDog_dom_sf"/>
</dbReference>
<accession>A0A081B6L4</accession>
<dbReference type="EMBL" id="BBIO01000001">
    <property type="protein sequence ID" value="GAK43682.1"/>
    <property type="molecule type" value="Genomic_DNA"/>
</dbReference>
<dbReference type="PANTHER" id="PTHR31793">
    <property type="entry name" value="4-HYDROXYBENZOYL-COA THIOESTERASE FAMILY MEMBER"/>
    <property type="match status" value="1"/>
</dbReference>
<keyword evidence="3" id="KW-1185">Reference proteome</keyword>
<dbReference type="PANTHER" id="PTHR31793:SF37">
    <property type="entry name" value="ACYL-COA THIOESTER HYDROLASE YBGC"/>
    <property type="match status" value="1"/>
</dbReference>
<dbReference type="STRING" id="1333998.M2A_0181"/>
<organism evidence="2 3">
    <name type="scientific">Tepidicaulis marinus</name>
    <dbReference type="NCBI Taxonomy" id="1333998"/>
    <lineage>
        <taxon>Bacteria</taxon>
        <taxon>Pseudomonadati</taxon>
        <taxon>Pseudomonadota</taxon>
        <taxon>Alphaproteobacteria</taxon>
        <taxon>Hyphomicrobiales</taxon>
        <taxon>Parvibaculaceae</taxon>
        <taxon>Tepidicaulis</taxon>
    </lineage>
</organism>
<dbReference type="SUPFAM" id="SSF54637">
    <property type="entry name" value="Thioesterase/thiol ester dehydrase-isomerase"/>
    <property type="match status" value="1"/>
</dbReference>
<keyword evidence="1" id="KW-0378">Hydrolase</keyword>
<gene>
    <name evidence="2" type="ORF">M2A_0181</name>
</gene>
<evidence type="ECO:0000313" key="2">
    <source>
        <dbReference type="EMBL" id="GAK43682.1"/>
    </source>
</evidence>
<dbReference type="Proteomes" id="UP000028702">
    <property type="component" value="Unassembled WGS sequence"/>
</dbReference>
<reference evidence="2 3" key="1">
    <citation type="submission" date="2014-07" db="EMBL/GenBank/DDBJ databases">
        <title>Tepidicaulis marinum gen. nov., sp. nov., a novel marine bacterium denitrifying nitrate to nitrous oxide strictly under microaerobic conditions.</title>
        <authorList>
            <person name="Takeuchi M."/>
            <person name="Yamagishi T."/>
            <person name="Kamagata Y."/>
            <person name="Oshima K."/>
            <person name="Hattori M."/>
            <person name="Katayama T."/>
            <person name="Hanada S."/>
            <person name="Tamaki H."/>
            <person name="Marumo K."/>
            <person name="Maeda H."/>
            <person name="Nedachi M."/>
            <person name="Iwasaki W."/>
            <person name="Suwa Y."/>
            <person name="Sakata S."/>
        </authorList>
    </citation>
    <scope>NUCLEOTIDE SEQUENCE [LARGE SCALE GENOMIC DNA]</scope>
    <source>
        <strain evidence="2 3">MA2</strain>
    </source>
</reference>
<evidence type="ECO:0000256" key="1">
    <source>
        <dbReference type="ARBA" id="ARBA00022801"/>
    </source>
</evidence>
<dbReference type="Gene3D" id="3.10.129.10">
    <property type="entry name" value="Hotdog Thioesterase"/>
    <property type="match status" value="1"/>
</dbReference>
<dbReference type="CDD" id="cd00586">
    <property type="entry name" value="4HBT"/>
    <property type="match status" value="1"/>
</dbReference>
<dbReference type="InterPro" id="IPR050563">
    <property type="entry name" value="4-hydroxybenzoyl-CoA_TE"/>
</dbReference>
<dbReference type="Pfam" id="PF13279">
    <property type="entry name" value="4HBT_2"/>
    <property type="match status" value="1"/>
</dbReference>
<dbReference type="GO" id="GO:0047617">
    <property type="term" value="F:fatty acyl-CoA hydrolase activity"/>
    <property type="evidence" value="ECO:0007669"/>
    <property type="project" value="TreeGrafter"/>
</dbReference>
<sequence>MTGMNEPAEGWDYPSPFIVNLTVKPEHIDDFQHTNNVVYLSFMAKTAWDHSKALGLDFDAYRKLGKGMVVRRHEMDYFAPSFEGEALRMGTWITGNDGRLRLRRRFQLINEKGATLLRGLSDFVCINIESGRAVRMPPEFVSTYALTADEPADRPAPK</sequence>
<dbReference type="eggNOG" id="COG0824">
    <property type="taxonomic scope" value="Bacteria"/>
</dbReference>
<name>A0A081B6L4_9HYPH</name>